<dbReference type="RefSeq" id="XP_012898424.1">
    <property type="nucleotide sequence ID" value="XM_013042970.1"/>
</dbReference>
<evidence type="ECO:0000256" key="5">
    <source>
        <dbReference type="ARBA" id="ARBA00022980"/>
    </source>
</evidence>
<dbReference type="NCBIfam" id="TIGR01080">
    <property type="entry name" value="rplX_A_E"/>
    <property type="match status" value="1"/>
</dbReference>
<proteinExistence type="inferred from homology"/>
<dbReference type="EMBL" id="FN668683">
    <property type="protein sequence ID" value="CBK24376.2"/>
    <property type="molecule type" value="Genomic_DNA"/>
</dbReference>
<dbReference type="GO" id="GO:0003735">
    <property type="term" value="F:structural constituent of ribosome"/>
    <property type="evidence" value="ECO:0007669"/>
    <property type="project" value="InterPro"/>
</dbReference>
<dbReference type="InterPro" id="IPR008991">
    <property type="entry name" value="Translation_prot_SH3-like_sf"/>
</dbReference>
<evidence type="ECO:0000256" key="6">
    <source>
        <dbReference type="ARBA" id="ARBA00023274"/>
    </source>
</evidence>
<dbReference type="FunFam" id="2.30.30.30:FF:000009">
    <property type="entry name" value="60S ribosomal protein L26"/>
    <property type="match status" value="1"/>
</dbReference>
<dbReference type="Pfam" id="PF16906">
    <property type="entry name" value="Ribosomal_L26"/>
    <property type="match status" value="1"/>
</dbReference>
<evidence type="ECO:0000313" key="10">
    <source>
        <dbReference type="Proteomes" id="UP000008312"/>
    </source>
</evidence>
<dbReference type="OMA" id="VRIMRGD"/>
<sequence length="110" mass="12290">MMSSPLSEALKNKYNVNAMPIVKGDKVKILRGSYKGKEGKVTEVYRKKWVIHVEGINRDKVNGSSAKVGIDASKVEIIELKLSKDRKAILDRKSRAAGEKYTEKEVANLD</sequence>
<dbReference type="GO" id="GO:0015934">
    <property type="term" value="C:large ribosomal subunit"/>
    <property type="evidence" value="ECO:0007669"/>
    <property type="project" value="InterPro"/>
</dbReference>
<gene>
    <name evidence="9" type="ORF">GSBLH_T00004118001</name>
</gene>
<dbReference type="PANTHER" id="PTHR11143">
    <property type="entry name" value="60S RIBOSOMAL PROTEIN L26 FAMILY MEMBER"/>
    <property type="match status" value="1"/>
</dbReference>
<dbReference type="FunCoup" id="D8M8I7">
    <property type="interactions" value="570"/>
</dbReference>
<dbReference type="InterPro" id="IPR005824">
    <property type="entry name" value="KOW"/>
</dbReference>
<dbReference type="OrthoDB" id="1688503at2759"/>
<reference evidence="9" key="1">
    <citation type="submission" date="2010-02" db="EMBL/GenBank/DDBJ databases">
        <title>Sequencing and annotation of the Blastocystis hominis genome.</title>
        <authorList>
            <person name="Wincker P."/>
        </authorList>
    </citation>
    <scope>NUCLEOTIDE SEQUENCE</scope>
    <source>
        <strain evidence="9">Singapore isolate B</strain>
    </source>
</reference>
<dbReference type="Pfam" id="PF00467">
    <property type="entry name" value="KOW"/>
    <property type="match status" value="1"/>
</dbReference>
<dbReference type="GO" id="GO:0006412">
    <property type="term" value="P:translation"/>
    <property type="evidence" value="ECO:0007669"/>
    <property type="project" value="InterPro"/>
</dbReference>
<evidence type="ECO:0000256" key="7">
    <source>
        <dbReference type="ARBA" id="ARBA00035361"/>
    </source>
</evidence>
<dbReference type="PROSITE" id="PS01108">
    <property type="entry name" value="RIBOSOMAL_L24"/>
    <property type="match status" value="1"/>
</dbReference>
<dbReference type="Gene3D" id="2.30.30.30">
    <property type="match status" value="1"/>
</dbReference>
<keyword evidence="6" id="KW-0687">Ribonucleoprotein</keyword>
<dbReference type="InParanoid" id="D8M8I7"/>
<evidence type="ECO:0000256" key="1">
    <source>
        <dbReference type="ARBA" id="ARBA00004229"/>
    </source>
</evidence>
<evidence type="ECO:0000256" key="4">
    <source>
        <dbReference type="ARBA" id="ARBA00022640"/>
    </source>
</evidence>
<dbReference type="AlphaFoldDB" id="D8M8I7"/>
<accession>D8M8I7</accession>
<dbReference type="SUPFAM" id="SSF50104">
    <property type="entry name" value="Translation proteins SH3-like domain"/>
    <property type="match status" value="1"/>
</dbReference>
<dbReference type="GO" id="GO:0009507">
    <property type="term" value="C:chloroplast"/>
    <property type="evidence" value="ECO:0007669"/>
    <property type="project" value="UniProtKB-SubCell"/>
</dbReference>
<comment type="similarity">
    <text evidence="2">Belongs to the universal ribosomal protein uL24 family.</text>
</comment>
<dbReference type="GeneID" id="24921162"/>
<evidence type="ECO:0000256" key="2">
    <source>
        <dbReference type="ARBA" id="ARBA00010618"/>
    </source>
</evidence>
<evidence type="ECO:0000256" key="3">
    <source>
        <dbReference type="ARBA" id="ARBA00022528"/>
    </source>
</evidence>
<name>D8M8I7_BLAHO</name>
<keyword evidence="10" id="KW-1185">Reference proteome</keyword>
<dbReference type="GO" id="GO:0003723">
    <property type="term" value="F:RNA binding"/>
    <property type="evidence" value="ECO:0007669"/>
    <property type="project" value="InterPro"/>
</dbReference>
<dbReference type="CDD" id="cd06089">
    <property type="entry name" value="KOW_RPL26"/>
    <property type="match status" value="1"/>
</dbReference>
<dbReference type="InterPro" id="IPR005756">
    <property type="entry name" value="Ribosomal_uL24_euk/arc"/>
</dbReference>
<comment type="subcellular location">
    <subcellularLocation>
        <location evidence="1">Plastid</location>
        <location evidence="1">Chloroplast</location>
    </subcellularLocation>
</comment>
<dbReference type="InterPro" id="IPR041988">
    <property type="entry name" value="Ribosomal_uL24_KOW"/>
</dbReference>
<dbReference type="InterPro" id="IPR014722">
    <property type="entry name" value="Rib_uL2_dom2"/>
</dbReference>
<keyword evidence="5" id="KW-0689">Ribosomal protein</keyword>
<dbReference type="SMART" id="SM00739">
    <property type="entry name" value="KOW"/>
    <property type="match status" value="1"/>
</dbReference>
<keyword evidence="3" id="KW-0150">Chloroplast</keyword>
<evidence type="ECO:0000313" key="9">
    <source>
        <dbReference type="EMBL" id="CBK24376.2"/>
    </source>
</evidence>
<dbReference type="InterPro" id="IPR005825">
    <property type="entry name" value="Ribosomal_uL24_CS"/>
</dbReference>
<feature type="domain" description="KOW" evidence="8">
    <location>
        <begin position="20"/>
        <end position="47"/>
    </location>
</feature>
<dbReference type="Proteomes" id="UP000008312">
    <property type="component" value="Unassembled WGS sequence"/>
</dbReference>
<organism evidence="9">
    <name type="scientific">Blastocystis hominis</name>
    <dbReference type="NCBI Taxonomy" id="12968"/>
    <lineage>
        <taxon>Eukaryota</taxon>
        <taxon>Sar</taxon>
        <taxon>Stramenopiles</taxon>
        <taxon>Bigyra</taxon>
        <taxon>Opalozoa</taxon>
        <taxon>Opalinata</taxon>
        <taxon>Blastocystidae</taxon>
        <taxon>Blastocystis</taxon>
    </lineage>
</organism>
<evidence type="ECO:0000259" key="8">
    <source>
        <dbReference type="SMART" id="SM00739"/>
    </source>
</evidence>
<protein>
    <recommendedName>
        <fullName evidence="7">50S ribosomal protein L24, chloroplastic</fullName>
    </recommendedName>
</protein>
<keyword evidence="4" id="KW-0934">Plastid</keyword>